<dbReference type="eggNOG" id="COG2957">
    <property type="taxonomic scope" value="Bacteria"/>
</dbReference>
<sequence>MTENEPRQMTCPAKDGYHMPGEFENHAGTFLIWPVRPGSWTNGGREAAPVFARLAAEISQTEHLYLLVDAEHRKSAEAQIRLVCEKPEITFLDIPTDDAWARDVGPTFVRNAAGDVRGVSWKFNAWGGDYDGLYQDYARDDAAAERMCEALGLSCYDAGDFVLEGGSIHSDGEGTVVVTEACLLSKGRNPSMTKREIEDKLKDWLGAEKVIWLPSGIYNDETNEHVDNVFAFTAPGEAVLAWCEDPSDPQYAMSLADLEVLEKETDARGRKIHVRKLPVPSKPVCMTREEVESLAFEEGEDQREEGERLAASYVNFYICNGKVLVPQFGDPADEEAVRILSEAFPDREVIPVYARAILVGGGNIHCITQQIPDGN</sequence>
<dbReference type="NCBIfam" id="NF010070">
    <property type="entry name" value="PRK13551.1"/>
    <property type="match status" value="1"/>
</dbReference>
<dbReference type="HOGENOM" id="CLU_037682_1_0_9"/>
<dbReference type="GO" id="GO:0004668">
    <property type="term" value="F:protein-arginine deiminase activity"/>
    <property type="evidence" value="ECO:0007669"/>
    <property type="project" value="InterPro"/>
</dbReference>
<dbReference type="STRING" id="633697.EubceDRAFT1_0869"/>
<reference evidence="3 4" key="2">
    <citation type="submission" date="2012-02" db="EMBL/GenBank/DDBJ databases">
        <title>Improved High-Quality Draft sequence of Eubacterium cellulosolvens 6.</title>
        <authorList>
            <consortium name="US DOE Joint Genome Institute"/>
            <person name="Lucas S."/>
            <person name="Han J."/>
            <person name="Lapidus A."/>
            <person name="Cheng J.-F."/>
            <person name="Goodwin L."/>
            <person name="Pitluck S."/>
            <person name="Peters L."/>
            <person name="Mikhailova N."/>
            <person name="Gu W."/>
            <person name="Detter J.C."/>
            <person name="Han C."/>
            <person name="Tapia R."/>
            <person name="Land M."/>
            <person name="Hauser L."/>
            <person name="Kyrpides N."/>
            <person name="Ivanova N."/>
            <person name="Pagani I."/>
            <person name="Johnson E."/>
            <person name="Mukhopadhyay B."/>
            <person name="Anderson I."/>
            <person name="Woyke T."/>
        </authorList>
    </citation>
    <scope>NUCLEOTIDE SEQUENCE [LARGE SCALE GENOMIC DNA]</scope>
    <source>
        <strain evidence="3 4">6</strain>
    </source>
</reference>
<comment type="catalytic activity">
    <reaction evidence="2">
        <text>agmatine + H2O = N-carbamoylputrescine + NH4(+)</text>
        <dbReference type="Rhea" id="RHEA:18037"/>
        <dbReference type="ChEBI" id="CHEBI:15377"/>
        <dbReference type="ChEBI" id="CHEBI:28938"/>
        <dbReference type="ChEBI" id="CHEBI:58145"/>
        <dbReference type="ChEBI" id="CHEBI:58318"/>
        <dbReference type="EC" id="3.5.3.12"/>
    </reaction>
</comment>
<dbReference type="AlphaFoldDB" id="I5ASC5"/>
<evidence type="ECO:0000313" key="4">
    <source>
        <dbReference type="Proteomes" id="UP000005753"/>
    </source>
</evidence>
<dbReference type="InterPro" id="IPR017754">
    <property type="entry name" value="Agmatine_deiminase"/>
</dbReference>
<accession>I5ASC5</accession>
<dbReference type="GO" id="GO:0009446">
    <property type="term" value="P:putrescine biosynthetic process"/>
    <property type="evidence" value="ECO:0007669"/>
    <property type="project" value="InterPro"/>
</dbReference>
<comment type="similarity">
    <text evidence="2">Belongs to the agmatine deiminase family.</text>
</comment>
<evidence type="ECO:0000313" key="3">
    <source>
        <dbReference type="EMBL" id="EIM56698.1"/>
    </source>
</evidence>
<gene>
    <name evidence="2" type="primary">aguA</name>
    <name evidence="3" type="ORF">EubceDRAFT1_0869</name>
</gene>
<proteinExistence type="inferred from homology"/>
<evidence type="ECO:0000256" key="2">
    <source>
        <dbReference type="HAMAP-Rule" id="MF_01841"/>
    </source>
</evidence>
<name>I5ASC5_EUBC6</name>
<dbReference type="Pfam" id="PF04371">
    <property type="entry name" value="PAD_porph"/>
    <property type="match status" value="1"/>
</dbReference>
<dbReference type="NCBIfam" id="TIGR03380">
    <property type="entry name" value="agmatine_aguA"/>
    <property type="match status" value="1"/>
</dbReference>
<reference evidence="3 4" key="1">
    <citation type="submission" date="2010-08" db="EMBL/GenBank/DDBJ databases">
        <authorList>
            <consortium name="US DOE Joint Genome Institute (JGI-PGF)"/>
            <person name="Lucas S."/>
            <person name="Copeland A."/>
            <person name="Lapidus A."/>
            <person name="Cheng J.-F."/>
            <person name="Bruce D."/>
            <person name="Goodwin L."/>
            <person name="Pitluck S."/>
            <person name="Land M.L."/>
            <person name="Hauser L."/>
            <person name="Chang Y.-J."/>
            <person name="Anderson I.J."/>
            <person name="Johnson E."/>
            <person name="Mulhopadhyay B."/>
            <person name="Kyrpides N."/>
            <person name="Woyke T.J."/>
        </authorList>
    </citation>
    <scope>NUCLEOTIDE SEQUENCE [LARGE SCALE GENOMIC DNA]</scope>
    <source>
        <strain evidence="3 4">6</strain>
    </source>
</reference>
<dbReference type="Gene3D" id="3.75.10.10">
    <property type="entry name" value="L-arginine/glycine Amidinotransferase, Chain A"/>
    <property type="match status" value="1"/>
</dbReference>
<dbReference type="EMBL" id="CM001487">
    <property type="protein sequence ID" value="EIM56698.1"/>
    <property type="molecule type" value="Genomic_DNA"/>
</dbReference>
<dbReference type="HAMAP" id="MF_01841">
    <property type="entry name" value="Agmatine_deimin"/>
    <property type="match status" value="1"/>
</dbReference>
<dbReference type="GO" id="GO:0047632">
    <property type="term" value="F:agmatine deiminase activity"/>
    <property type="evidence" value="ECO:0007669"/>
    <property type="project" value="UniProtKB-UniRule"/>
</dbReference>
<dbReference type="SUPFAM" id="SSF55909">
    <property type="entry name" value="Pentein"/>
    <property type="match status" value="1"/>
</dbReference>
<dbReference type="PANTHER" id="PTHR31377">
    <property type="entry name" value="AGMATINE DEIMINASE-RELATED"/>
    <property type="match status" value="1"/>
</dbReference>
<evidence type="ECO:0000256" key="1">
    <source>
        <dbReference type="ARBA" id="ARBA00022801"/>
    </source>
</evidence>
<dbReference type="InterPro" id="IPR007466">
    <property type="entry name" value="Peptidyl-Arg-deiminase_porph"/>
</dbReference>
<keyword evidence="1 2" id="KW-0378">Hydrolase</keyword>
<dbReference type="Proteomes" id="UP000005753">
    <property type="component" value="Chromosome"/>
</dbReference>
<protein>
    <recommendedName>
        <fullName evidence="2">Putative agmatine deiminase</fullName>
        <ecNumber evidence="2">3.5.3.12</ecNumber>
    </recommendedName>
    <alternativeName>
        <fullName evidence="2">Agmatine iminohydrolase</fullName>
    </alternativeName>
</protein>
<dbReference type="PANTHER" id="PTHR31377:SF0">
    <property type="entry name" value="AGMATINE DEIMINASE-RELATED"/>
    <property type="match status" value="1"/>
</dbReference>
<organism evidence="3 4">
    <name type="scientific">Eubacterium cellulosolvens (strain ATCC 43171 / JCM 9499 / 6)</name>
    <name type="common">Cillobacterium cellulosolvens</name>
    <dbReference type="NCBI Taxonomy" id="633697"/>
    <lineage>
        <taxon>Bacteria</taxon>
        <taxon>Bacillati</taxon>
        <taxon>Bacillota</taxon>
        <taxon>Clostridia</taxon>
        <taxon>Eubacteriales</taxon>
        <taxon>Eubacteriaceae</taxon>
        <taxon>Eubacterium</taxon>
    </lineage>
</organism>
<keyword evidence="4" id="KW-1185">Reference proteome</keyword>
<dbReference type="EC" id="3.5.3.12" evidence="2"/>
<feature type="active site" description="Amidino-cysteine intermediate" evidence="2">
    <location>
        <position position="366"/>
    </location>
</feature>